<dbReference type="Proteomes" id="UP001345963">
    <property type="component" value="Unassembled WGS sequence"/>
</dbReference>
<sequence length="116" mass="12311">MGYTQTSIDTITPTSQHTCSECSASTFTISPGKSYALCPGLKKPNEPGCSSCPVRGLSQIISSSEGVFGVQPGTTSFAHSQELGVGFWVSASFFLLSLCLLPHLSPFSFCHTHFIT</sequence>
<comment type="caution">
    <text evidence="2">The sequence shown here is derived from an EMBL/GenBank/DDBJ whole genome shotgun (WGS) entry which is preliminary data.</text>
</comment>
<keyword evidence="3" id="KW-1185">Reference proteome</keyword>
<evidence type="ECO:0000313" key="2">
    <source>
        <dbReference type="EMBL" id="MED6245814.1"/>
    </source>
</evidence>
<keyword evidence="1" id="KW-0472">Membrane</keyword>
<feature type="transmembrane region" description="Helical" evidence="1">
    <location>
        <begin position="85"/>
        <end position="104"/>
    </location>
</feature>
<keyword evidence="1" id="KW-1133">Transmembrane helix</keyword>
<evidence type="ECO:0000313" key="3">
    <source>
        <dbReference type="Proteomes" id="UP001345963"/>
    </source>
</evidence>
<dbReference type="EMBL" id="JAHUTI010041364">
    <property type="protein sequence ID" value="MED6245814.1"/>
    <property type="molecule type" value="Genomic_DNA"/>
</dbReference>
<gene>
    <name evidence="2" type="ORF">ATANTOWER_008586</name>
</gene>
<organism evidence="2 3">
    <name type="scientific">Ataeniobius toweri</name>
    <dbReference type="NCBI Taxonomy" id="208326"/>
    <lineage>
        <taxon>Eukaryota</taxon>
        <taxon>Metazoa</taxon>
        <taxon>Chordata</taxon>
        <taxon>Craniata</taxon>
        <taxon>Vertebrata</taxon>
        <taxon>Euteleostomi</taxon>
        <taxon>Actinopterygii</taxon>
        <taxon>Neopterygii</taxon>
        <taxon>Teleostei</taxon>
        <taxon>Neoteleostei</taxon>
        <taxon>Acanthomorphata</taxon>
        <taxon>Ovalentaria</taxon>
        <taxon>Atherinomorphae</taxon>
        <taxon>Cyprinodontiformes</taxon>
        <taxon>Goodeidae</taxon>
        <taxon>Ataeniobius</taxon>
    </lineage>
</organism>
<accession>A0ABU7B8D3</accession>
<protein>
    <recommendedName>
        <fullName evidence="4">Tyrosine-protein kinase ephrin type A/B receptor-like domain-containing protein</fullName>
    </recommendedName>
</protein>
<reference evidence="2 3" key="1">
    <citation type="submission" date="2021-07" db="EMBL/GenBank/DDBJ databases">
        <authorList>
            <person name="Palmer J.M."/>
        </authorList>
    </citation>
    <scope>NUCLEOTIDE SEQUENCE [LARGE SCALE GENOMIC DNA]</scope>
    <source>
        <strain evidence="2 3">AT_MEX2019</strain>
        <tissue evidence="2">Muscle</tissue>
    </source>
</reference>
<evidence type="ECO:0000256" key="1">
    <source>
        <dbReference type="SAM" id="Phobius"/>
    </source>
</evidence>
<proteinExistence type="predicted"/>
<keyword evidence="1" id="KW-0812">Transmembrane</keyword>
<name>A0ABU7B8D3_9TELE</name>
<evidence type="ECO:0008006" key="4">
    <source>
        <dbReference type="Google" id="ProtNLM"/>
    </source>
</evidence>